<dbReference type="Pfam" id="PF07876">
    <property type="entry name" value="Dabb"/>
    <property type="match status" value="1"/>
</dbReference>
<name>A0A5J5C5F9_9ASTE</name>
<accession>A0A5J5C5F9</accession>
<feature type="domain" description="Stress-response A/B barrel" evidence="2">
    <location>
        <begin position="4"/>
        <end position="96"/>
    </location>
</feature>
<dbReference type="SMART" id="SM00886">
    <property type="entry name" value="Dabb"/>
    <property type="match status" value="1"/>
</dbReference>
<dbReference type="InterPro" id="IPR011008">
    <property type="entry name" value="Dimeric_a/b-barrel"/>
</dbReference>
<dbReference type="PANTHER" id="PTHR33178">
    <property type="match status" value="1"/>
</dbReference>
<dbReference type="EMBL" id="CM018031">
    <property type="protein sequence ID" value="KAA8550216.1"/>
    <property type="molecule type" value="Genomic_DNA"/>
</dbReference>
<sequence>MAYFRHMVLVKFKEGVVAEDMVKSSEELVKKIDVVKSFEWGEDIGTPGTLRQGYTHAFVMKFNNKDDYETFRTHPEHEKTSAKFQAAVEKLIQLNFPAILVTAAA</sequence>
<evidence type="ECO:0000313" key="4">
    <source>
        <dbReference type="Proteomes" id="UP000325577"/>
    </source>
</evidence>
<evidence type="ECO:0000256" key="1">
    <source>
        <dbReference type="ARBA" id="ARBA00011738"/>
    </source>
</evidence>
<protein>
    <recommendedName>
        <fullName evidence="2">Stress-response A/B barrel domain-containing protein</fullName>
    </recommendedName>
</protein>
<organism evidence="3 4">
    <name type="scientific">Nyssa sinensis</name>
    <dbReference type="NCBI Taxonomy" id="561372"/>
    <lineage>
        <taxon>Eukaryota</taxon>
        <taxon>Viridiplantae</taxon>
        <taxon>Streptophyta</taxon>
        <taxon>Embryophyta</taxon>
        <taxon>Tracheophyta</taxon>
        <taxon>Spermatophyta</taxon>
        <taxon>Magnoliopsida</taxon>
        <taxon>eudicotyledons</taxon>
        <taxon>Gunneridae</taxon>
        <taxon>Pentapetalae</taxon>
        <taxon>asterids</taxon>
        <taxon>Cornales</taxon>
        <taxon>Nyssaceae</taxon>
        <taxon>Nyssa</taxon>
    </lineage>
</organism>
<dbReference type="PROSITE" id="PS51502">
    <property type="entry name" value="S_R_A_B_BARREL"/>
    <property type="match status" value="1"/>
</dbReference>
<proteinExistence type="predicted"/>
<dbReference type="OrthoDB" id="1601230at2759"/>
<evidence type="ECO:0000259" key="2">
    <source>
        <dbReference type="PROSITE" id="PS51502"/>
    </source>
</evidence>
<comment type="subunit">
    <text evidence="1">Homodimer.</text>
</comment>
<dbReference type="AlphaFoldDB" id="A0A5J5C5F9"/>
<reference evidence="3 4" key="1">
    <citation type="submission" date="2019-09" db="EMBL/GenBank/DDBJ databases">
        <title>A chromosome-level genome assembly of the Chinese tupelo Nyssa sinensis.</title>
        <authorList>
            <person name="Yang X."/>
            <person name="Kang M."/>
            <person name="Yang Y."/>
            <person name="Xiong H."/>
            <person name="Wang M."/>
            <person name="Zhang Z."/>
            <person name="Wang Z."/>
            <person name="Wu H."/>
            <person name="Ma T."/>
            <person name="Liu J."/>
            <person name="Xi Z."/>
        </authorList>
    </citation>
    <scope>NUCLEOTIDE SEQUENCE [LARGE SCALE GENOMIC DNA]</scope>
    <source>
        <strain evidence="3">J267</strain>
        <tissue evidence="3">Leaf</tissue>
    </source>
</reference>
<gene>
    <name evidence="3" type="ORF">F0562_001900</name>
</gene>
<dbReference type="SUPFAM" id="SSF54909">
    <property type="entry name" value="Dimeric alpha+beta barrel"/>
    <property type="match status" value="1"/>
</dbReference>
<dbReference type="InterPro" id="IPR013097">
    <property type="entry name" value="Dabb"/>
</dbReference>
<keyword evidence="4" id="KW-1185">Reference proteome</keyword>
<dbReference type="Gene3D" id="3.30.70.100">
    <property type="match status" value="1"/>
</dbReference>
<dbReference type="InterPro" id="IPR044662">
    <property type="entry name" value="HS1/DABB1-like"/>
</dbReference>
<dbReference type="PANTHER" id="PTHR33178:SF4">
    <property type="entry name" value="EXPRESSED PROTEIN"/>
    <property type="match status" value="1"/>
</dbReference>
<dbReference type="Proteomes" id="UP000325577">
    <property type="component" value="Linkage Group LG0"/>
</dbReference>
<evidence type="ECO:0000313" key="3">
    <source>
        <dbReference type="EMBL" id="KAA8550216.1"/>
    </source>
</evidence>